<name>A0A248UGY3_9HYPH</name>
<dbReference type="PRINTS" id="PR00301">
    <property type="entry name" value="HEATSHOCK70"/>
</dbReference>
<reference evidence="4 6" key="1">
    <citation type="submission" date="2017-07" db="EMBL/GenBank/DDBJ databases">
        <title>Phylogenetic study on the rhizospheric bacterium Ochrobactrum sp. A44.</title>
        <authorList>
            <person name="Krzyzanowska D.M."/>
            <person name="Ossowicki A."/>
            <person name="Rajewska M."/>
            <person name="Maciag T."/>
            <person name="Kaczynski Z."/>
            <person name="Czerwicka M."/>
            <person name="Jafra S."/>
        </authorList>
    </citation>
    <scope>NUCLEOTIDE SEQUENCE [LARGE SCALE GENOMIC DNA]</scope>
    <source>
        <strain evidence="4 6">A44</strain>
    </source>
</reference>
<reference evidence="5 7" key="2">
    <citation type="submission" date="2019-09" db="EMBL/GenBank/DDBJ databases">
        <title>Biological control of the noxious weed angled onion (Allium triquetrum) thwarted by endophytic bacteria in Victoria, Australia.</title>
        <authorList>
            <person name="Tehranchian P."/>
            <person name="Adair R.J."/>
            <person name="Van T.H."/>
            <person name="Morrison P.D."/>
            <person name="Williams H."/>
            <person name="Lawrie A.C."/>
        </authorList>
    </citation>
    <scope>NUCLEOTIDE SEQUENCE [LARGE SCALE GENOMIC DNA]</scope>
    <source>
        <strain evidence="5 7">RPTAtOch1</strain>
    </source>
</reference>
<keyword evidence="3" id="KW-0067">ATP-binding</keyword>
<dbReference type="GO" id="GO:0005524">
    <property type="term" value="F:ATP binding"/>
    <property type="evidence" value="ECO:0007669"/>
    <property type="project" value="UniProtKB-KW"/>
</dbReference>
<keyword evidence="2" id="KW-0547">Nucleotide-binding</keyword>
<comment type="similarity">
    <text evidence="1">Belongs to the heat shock protein 70 family.</text>
</comment>
<evidence type="ECO:0000313" key="4">
    <source>
        <dbReference type="EMBL" id="ASV85671.1"/>
    </source>
</evidence>
<dbReference type="EMBL" id="CP022604">
    <property type="protein sequence ID" value="ASV85671.1"/>
    <property type="molecule type" value="Genomic_DNA"/>
</dbReference>
<evidence type="ECO:0000313" key="5">
    <source>
        <dbReference type="EMBL" id="KAA9370438.1"/>
    </source>
</evidence>
<organism evidence="4 6">
    <name type="scientific">Ochrobactrum quorumnocens</name>
    <dbReference type="NCBI Taxonomy" id="271865"/>
    <lineage>
        <taxon>Bacteria</taxon>
        <taxon>Pseudomonadati</taxon>
        <taxon>Pseudomonadota</taxon>
        <taxon>Alphaproteobacteria</taxon>
        <taxon>Hyphomicrobiales</taxon>
        <taxon>Brucellaceae</taxon>
        <taxon>Brucella/Ochrobactrum group</taxon>
        <taxon>Ochrobactrum</taxon>
    </lineage>
</organism>
<dbReference type="InterPro" id="IPR042054">
    <property type="entry name" value="YegD-like"/>
</dbReference>
<evidence type="ECO:0000313" key="7">
    <source>
        <dbReference type="Proteomes" id="UP000327108"/>
    </source>
</evidence>
<dbReference type="RefSeq" id="WP_095446108.1">
    <property type="nucleotide sequence ID" value="NZ_CP022604.1"/>
</dbReference>
<dbReference type="Gene3D" id="3.30.420.40">
    <property type="match status" value="3"/>
</dbReference>
<dbReference type="InterPro" id="IPR018181">
    <property type="entry name" value="Heat_shock_70_CS"/>
</dbReference>
<gene>
    <name evidence="4" type="ORF">CES85_0425</name>
    <name evidence="5" type="ORF">F3W84_02010</name>
</gene>
<dbReference type="Proteomes" id="UP000327108">
    <property type="component" value="Unassembled WGS sequence"/>
</dbReference>
<evidence type="ECO:0000256" key="2">
    <source>
        <dbReference type="ARBA" id="ARBA00022741"/>
    </source>
</evidence>
<evidence type="ECO:0000256" key="3">
    <source>
        <dbReference type="ARBA" id="ARBA00022840"/>
    </source>
</evidence>
<dbReference type="Gene3D" id="3.90.640.10">
    <property type="entry name" value="Actin, Chain A, domain 4"/>
    <property type="match status" value="2"/>
</dbReference>
<dbReference type="SUPFAM" id="SSF53067">
    <property type="entry name" value="Actin-like ATPase domain"/>
    <property type="match status" value="2"/>
</dbReference>
<accession>A0A248UGY3</accession>
<dbReference type="OrthoDB" id="9807934at2"/>
<evidence type="ECO:0000256" key="1">
    <source>
        <dbReference type="ARBA" id="ARBA00007381"/>
    </source>
</evidence>
<dbReference type="PANTHER" id="PTHR19375">
    <property type="entry name" value="HEAT SHOCK PROTEIN 70KDA"/>
    <property type="match status" value="1"/>
</dbReference>
<dbReference type="PROSITE" id="PS01036">
    <property type="entry name" value="HSP70_3"/>
    <property type="match status" value="1"/>
</dbReference>
<sequence>MTKAEQGQSESQFNGVTLGIDFGTTNTVLSLASPDGTTAVLSVPKDGVDITGYRSILCFWQDRETGQRTSESGPWAMDAFVNAPHSTRMLQSFKTFAAQKSFTDTPVYGKRFKFEDILETFLESVATRLGDKLPPRGNRVVVGRPVIFAGASPDEELAMQRYEKAFRAFGFTDIHYVYEPVAAAYFYAQELKAESTVLVADFGGGTSDFSIVRFEVGAQGLSFTPLSQTGLGIAGDTFDYRIIDNAVSPLLGKNGEYKSFGKRLPIPRHYYANFARWNTLFLMNSPSTIRSLTDLAKNAVDPEPLEHFINLIENDYGYEIYRAVSNLKVRLSSERISELHFKADDFEIRSDITRNDFDSWIADDVANIEQSVEQAVEKAGLTFDGIDRVFLTGGTSFVPAIREAFEKRFPDAMVTSSNQFDSIANGLALIGQSADIERWAVKRPV</sequence>
<protein>
    <submittedName>
        <fullName evidence="5">Hsp70 family protein</fullName>
    </submittedName>
    <submittedName>
        <fullName evidence="4">StbA family protein</fullName>
    </submittedName>
</protein>
<dbReference type="CDD" id="cd10231">
    <property type="entry name" value="ASKHA_NBD_HSP70_YegD-like"/>
    <property type="match status" value="1"/>
</dbReference>
<dbReference type="AlphaFoldDB" id="A0A248UGY3"/>
<dbReference type="EMBL" id="VYXQ01000002">
    <property type="protein sequence ID" value="KAA9370438.1"/>
    <property type="molecule type" value="Genomic_DNA"/>
</dbReference>
<keyword evidence="7" id="KW-1185">Reference proteome</keyword>
<dbReference type="InterPro" id="IPR043129">
    <property type="entry name" value="ATPase_NBD"/>
</dbReference>
<dbReference type="KEGG" id="och:CES85_0425"/>
<evidence type="ECO:0000313" key="6">
    <source>
        <dbReference type="Proteomes" id="UP000215256"/>
    </source>
</evidence>
<dbReference type="GO" id="GO:0140662">
    <property type="term" value="F:ATP-dependent protein folding chaperone"/>
    <property type="evidence" value="ECO:0007669"/>
    <property type="project" value="InterPro"/>
</dbReference>
<dbReference type="Proteomes" id="UP000215256">
    <property type="component" value="Chromosome 1"/>
</dbReference>
<dbReference type="InterPro" id="IPR013126">
    <property type="entry name" value="Hsp_70_fam"/>
</dbReference>
<dbReference type="Pfam" id="PF00012">
    <property type="entry name" value="HSP70"/>
    <property type="match status" value="2"/>
</dbReference>
<proteinExistence type="inferred from homology"/>